<dbReference type="EMBL" id="RWJN01000093">
    <property type="protein sequence ID" value="TCD67547.1"/>
    <property type="molecule type" value="Genomic_DNA"/>
</dbReference>
<evidence type="ECO:0000256" key="1">
    <source>
        <dbReference type="SAM" id="MobiDB-lite"/>
    </source>
</evidence>
<dbReference type="Proteomes" id="UP000292702">
    <property type="component" value="Unassembled WGS sequence"/>
</dbReference>
<feature type="compositionally biased region" description="Low complexity" evidence="1">
    <location>
        <begin position="1"/>
        <end position="23"/>
    </location>
</feature>
<name>A0A4V2MWU3_9APHY</name>
<accession>A0A4V2MWU3</accession>
<feature type="compositionally biased region" description="Polar residues" evidence="1">
    <location>
        <begin position="80"/>
        <end position="90"/>
    </location>
</feature>
<feature type="region of interest" description="Disordered" evidence="1">
    <location>
        <begin position="1"/>
        <end position="127"/>
    </location>
</feature>
<evidence type="ECO:0000313" key="3">
    <source>
        <dbReference type="Proteomes" id="UP000292702"/>
    </source>
</evidence>
<comment type="caution">
    <text evidence="2">The sequence shown here is derived from an EMBL/GenBank/DDBJ whole genome shotgun (WGS) entry which is preliminary data.</text>
</comment>
<gene>
    <name evidence="2" type="ORF">EIP91_012244</name>
</gene>
<evidence type="ECO:0000313" key="2">
    <source>
        <dbReference type="EMBL" id="TCD67547.1"/>
    </source>
</evidence>
<dbReference type="AlphaFoldDB" id="A0A4V2MWU3"/>
<sequence length="127" mass="13743">MDQQPTSLITSESSSSQSTVTEELPQPTLVPGKGAIKPKKPTKKFSMSTKKRRSKAQIASQQRNLAAANAANKEARTNPVHRTTTIQSPARQEALDLAAPHFEEGAEPKKRKVNLTSAIGKGGVQRR</sequence>
<reference evidence="2 3" key="1">
    <citation type="submission" date="2018-11" db="EMBL/GenBank/DDBJ databases">
        <title>Genome assembly of Steccherinum ochraceum LE-BIN_3174, the white-rot fungus of the Steccherinaceae family (The Residual Polyporoid clade, Polyporales, Basidiomycota).</title>
        <authorList>
            <person name="Fedorova T.V."/>
            <person name="Glazunova O.A."/>
            <person name="Landesman E.O."/>
            <person name="Moiseenko K.V."/>
            <person name="Psurtseva N.V."/>
            <person name="Savinova O.S."/>
            <person name="Shakhova N.V."/>
            <person name="Tyazhelova T.V."/>
            <person name="Vasina D.V."/>
        </authorList>
    </citation>
    <scope>NUCLEOTIDE SEQUENCE [LARGE SCALE GENOMIC DNA]</scope>
    <source>
        <strain evidence="2 3">LE-BIN_3174</strain>
    </source>
</reference>
<protein>
    <submittedName>
        <fullName evidence="2">Uncharacterized protein</fullName>
    </submittedName>
</protein>
<feature type="compositionally biased region" description="Basic residues" evidence="1">
    <location>
        <begin position="36"/>
        <end position="55"/>
    </location>
</feature>
<proteinExistence type="predicted"/>
<organism evidence="2 3">
    <name type="scientific">Steccherinum ochraceum</name>
    <dbReference type="NCBI Taxonomy" id="92696"/>
    <lineage>
        <taxon>Eukaryota</taxon>
        <taxon>Fungi</taxon>
        <taxon>Dikarya</taxon>
        <taxon>Basidiomycota</taxon>
        <taxon>Agaricomycotina</taxon>
        <taxon>Agaricomycetes</taxon>
        <taxon>Polyporales</taxon>
        <taxon>Steccherinaceae</taxon>
        <taxon>Steccherinum</taxon>
    </lineage>
</organism>
<keyword evidence="3" id="KW-1185">Reference proteome</keyword>